<name>A0A1R2BVU3_9CILI</name>
<gene>
    <name evidence="1" type="ORF">SteCoe_18700</name>
</gene>
<comment type="caution">
    <text evidence="1">The sequence shown here is derived from an EMBL/GenBank/DDBJ whole genome shotgun (WGS) entry which is preliminary data.</text>
</comment>
<dbReference type="AlphaFoldDB" id="A0A1R2BVU3"/>
<reference evidence="1 2" key="1">
    <citation type="submission" date="2016-11" db="EMBL/GenBank/DDBJ databases">
        <title>The macronuclear genome of Stentor coeruleus: a giant cell with tiny introns.</title>
        <authorList>
            <person name="Slabodnick M."/>
            <person name="Ruby J.G."/>
            <person name="Reiff S.B."/>
            <person name="Swart E.C."/>
            <person name="Gosai S."/>
            <person name="Prabakaran S."/>
            <person name="Witkowska E."/>
            <person name="Larue G.E."/>
            <person name="Fisher S."/>
            <person name="Freeman R.M."/>
            <person name="Gunawardena J."/>
            <person name="Chu W."/>
            <person name="Stover N.A."/>
            <person name="Gregory B.D."/>
            <person name="Nowacki M."/>
            <person name="Derisi J."/>
            <person name="Roy S.W."/>
            <person name="Marshall W.F."/>
            <person name="Sood P."/>
        </authorList>
    </citation>
    <scope>NUCLEOTIDE SEQUENCE [LARGE SCALE GENOMIC DNA]</scope>
    <source>
        <strain evidence="1">WM001</strain>
    </source>
</reference>
<sequence>MIEYEKIMEYEKKKYEMIEFENMIKYENNKYEMMEYEEIREYEKKKYEMMEYEDIIEHKKMMEHGNIMKCEEKKIEMIKIEMMIEDEKNKCKTIKYEKNEVFKDKNKFTQEINIDSIQKTSIFFEIVSLIDCEGFWELSALLTTLNFSHEKSQEIASIYPDHRILATIFAVRYLNKHFINKKNEWVLIERKALRWLKKLGIEIDEICERINNYLD</sequence>
<accession>A0A1R2BVU3</accession>
<evidence type="ECO:0000313" key="1">
    <source>
        <dbReference type="EMBL" id="OMJ80939.1"/>
    </source>
</evidence>
<evidence type="ECO:0000313" key="2">
    <source>
        <dbReference type="Proteomes" id="UP000187209"/>
    </source>
</evidence>
<proteinExistence type="predicted"/>
<organism evidence="1 2">
    <name type="scientific">Stentor coeruleus</name>
    <dbReference type="NCBI Taxonomy" id="5963"/>
    <lineage>
        <taxon>Eukaryota</taxon>
        <taxon>Sar</taxon>
        <taxon>Alveolata</taxon>
        <taxon>Ciliophora</taxon>
        <taxon>Postciliodesmatophora</taxon>
        <taxon>Heterotrichea</taxon>
        <taxon>Heterotrichida</taxon>
        <taxon>Stentoridae</taxon>
        <taxon>Stentor</taxon>
    </lineage>
</organism>
<dbReference type="Proteomes" id="UP000187209">
    <property type="component" value="Unassembled WGS sequence"/>
</dbReference>
<protein>
    <submittedName>
        <fullName evidence="1">Uncharacterized protein</fullName>
    </submittedName>
</protein>
<dbReference type="EMBL" id="MPUH01000401">
    <property type="protein sequence ID" value="OMJ80939.1"/>
    <property type="molecule type" value="Genomic_DNA"/>
</dbReference>
<keyword evidence="2" id="KW-1185">Reference proteome</keyword>
<dbReference type="OrthoDB" id="1729737at2759"/>